<dbReference type="RefSeq" id="WP_185117855.1">
    <property type="nucleotide sequence ID" value="NZ_JACJVQ010000002.1"/>
</dbReference>
<reference evidence="1 2" key="1">
    <citation type="submission" date="2020-08" db="EMBL/GenBank/DDBJ databases">
        <title>Cohnella phylogeny.</title>
        <authorList>
            <person name="Dunlap C."/>
        </authorList>
    </citation>
    <scope>NUCLEOTIDE SEQUENCE [LARGE SCALE GENOMIC DNA]</scope>
    <source>
        <strain evidence="1 2">DSM 25241</strain>
    </source>
</reference>
<dbReference type="EMBL" id="JACJVQ010000002">
    <property type="protein sequence ID" value="MBB6632608.1"/>
    <property type="molecule type" value="Genomic_DNA"/>
</dbReference>
<evidence type="ECO:0000313" key="2">
    <source>
        <dbReference type="Proteomes" id="UP000535838"/>
    </source>
</evidence>
<comment type="caution">
    <text evidence="1">The sequence shown here is derived from an EMBL/GenBank/DDBJ whole genome shotgun (WGS) entry which is preliminary data.</text>
</comment>
<evidence type="ECO:0000313" key="1">
    <source>
        <dbReference type="EMBL" id="MBB6632608.1"/>
    </source>
</evidence>
<dbReference type="AlphaFoldDB" id="A0A841SR33"/>
<keyword evidence="2" id="KW-1185">Reference proteome</keyword>
<sequence>MRATEDVLRVWSRFNDFPMETLTKAWYSTIDSARKQRTVDLMKEHREKYGTSGNCFDLAIWLIDEFKREKLDSYAVLTPDSHVAVVVRNGEGNKYLCELGDQWIEPILMDKEHEDYSEEYLKGFFPGADIKLNVHPNKLMVAYRRLNGKESRQEFRLNPVRGQELMEAGQKTQRIFYSPLVEKRIFQGNQVLHWEFDNYSSMISSNEGLKVENPLSSIEEWADRIQKASGIDKEIVKIALEVYSGESSKET</sequence>
<protein>
    <submittedName>
        <fullName evidence="1">Uncharacterized protein</fullName>
    </submittedName>
</protein>
<proteinExistence type="predicted"/>
<dbReference type="InterPro" id="IPR038765">
    <property type="entry name" value="Papain-like_cys_pep_sf"/>
</dbReference>
<organism evidence="1 2">
    <name type="scientific">Cohnella thailandensis</name>
    <dbReference type="NCBI Taxonomy" id="557557"/>
    <lineage>
        <taxon>Bacteria</taxon>
        <taxon>Bacillati</taxon>
        <taxon>Bacillota</taxon>
        <taxon>Bacilli</taxon>
        <taxon>Bacillales</taxon>
        <taxon>Paenibacillaceae</taxon>
        <taxon>Cohnella</taxon>
    </lineage>
</organism>
<name>A0A841SR33_9BACL</name>
<dbReference type="SUPFAM" id="SSF54001">
    <property type="entry name" value="Cysteine proteinases"/>
    <property type="match status" value="1"/>
</dbReference>
<accession>A0A841SR33</accession>
<dbReference type="Proteomes" id="UP000535838">
    <property type="component" value="Unassembled WGS sequence"/>
</dbReference>
<gene>
    <name evidence="1" type="ORF">H7B67_00530</name>
</gene>